<comment type="similarity">
    <text evidence="2">Belongs to the auxin efflux carrier (TC 2.A.69) family.</text>
</comment>
<name>A0A1U9K434_9BACL</name>
<keyword evidence="7 8" id="KW-0472">Membrane</keyword>
<evidence type="ECO:0000256" key="7">
    <source>
        <dbReference type="ARBA" id="ARBA00023136"/>
    </source>
</evidence>
<evidence type="ECO:0000313" key="10">
    <source>
        <dbReference type="Proteomes" id="UP000188603"/>
    </source>
</evidence>
<dbReference type="InterPro" id="IPR038770">
    <property type="entry name" value="Na+/solute_symporter_sf"/>
</dbReference>
<feature type="transmembrane region" description="Helical" evidence="8">
    <location>
        <begin position="7"/>
        <end position="27"/>
    </location>
</feature>
<dbReference type="GO" id="GO:0055085">
    <property type="term" value="P:transmembrane transport"/>
    <property type="evidence" value="ECO:0007669"/>
    <property type="project" value="InterPro"/>
</dbReference>
<evidence type="ECO:0000256" key="1">
    <source>
        <dbReference type="ARBA" id="ARBA00004651"/>
    </source>
</evidence>
<dbReference type="Gene3D" id="1.20.1530.20">
    <property type="match status" value="1"/>
</dbReference>
<feature type="transmembrane region" description="Helical" evidence="8">
    <location>
        <begin position="124"/>
        <end position="146"/>
    </location>
</feature>
<evidence type="ECO:0000256" key="3">
    <source>
        <dbReference type="ARBA" id="ARBA00022448"/>
    </source>
</evidence>
<dbReference type="STRING" id="1471761.B0W44_02420"/>
<dbReference type="EMBL" id="CP019699">
    <property type="protein sequence ID" value="AQS54795.1"/>
    <property type="molecule type" value="Genomic_DNA"/>
</dbReference>
<gene>
    <name evidence="9" type="ORF">B0W44_02420</name>
</gene>
<dbReference type="KEGG" id="ntr:B0W44_02420"/>
<evidence type="ECO:0000256" key="5">
    <source>
        <dbReference type="ARBA" id="ARBA00022692"/>
    </source>
</evidence>
<keyword evidence="5 8" id="KW-0812">Transmembrane</keyword>
<reference evidence="9 10" key="1">
    <citation type="journal article" date="2015" name="Int. J. Syst. Evol. Microbiol.">
        <title>Novibacillus thermophilus gen. nov., sp. nov., a Gram-staining-negative and moderately thermophilic member of the family Thermoactinomycetaceae.</title>
        <authorList>
            <person name="Yang G."/>
            <person name="Chen J."/>
            <person name="Zhou S."/>
        </authorList>
    </citation>
    <scope>NUCLEOTIDE SEQUENCE [LARGE SCALE GENOMIC DNA]</scope>
    <source>
        <strain evidence="9 10">SG-1</strain>
    </source>
</reference>
<feature type="transmembrane region" description="Helical" evidence="8">
    <location>
        <begin position="66"/>
        <end position="90"/>
    </location>
</feature>
<accession>A0A1U9K434</accession>
<dbReference type="AlphaFoldDB" id="A0A1U9K434"/>
<feature type="transmembrane region" description="Helical" evidence="8">
    <location>
        <begin position="224"/>
        <end position="245"/>
    </location>
</feature>
<evidence type="ECO:0000256" key="4">
    <source>
        <dbReference type="ARBA" id="ARBA00022475"/>
    </source>
</evidence>
<evidence type="ECO:0000256" key="6">
    <source>
        <dbReference type="ARBA" id="ARBA00022989"/>
    </source>
</evidence>
<dbReference type="GO" id="GO:0005886">
    <property type="term" value="C:plasma membrane"/>
    <property type="evidence" value="ECO:0007669"/>
    <property type="project" value="UniProtKB-SubCell"/>
</dbReference>
<keyword evidence="6 8" id="KW-1133">Transmembrane helix</keyword>
<feature type="transmembrane region" description="Helical" evidence="8">
    <location>
        <begin position="194"/>
        <end position="212"/>
    </location>
</feature>
<dbReference type="Proteomes" id="UP000188603">
    <property type="component" value="Chromosome"/>
</dbReference>
<feature type="transmembrane region" description="Helical" evidence="8">
    <location>
        <begin position="167"/>
        <end position="188"/>
    </location>
</feature>
<organism evidence="9 10">
    <name type="scientific">Novibacillus thermophilus</name>
    <dbReference type="NCBI Taxonomy" id="1471761"/>
    <lineage>
        <taxon>Bacteria</taxon>
        <taxon>Bacillati</taxon>
        <taxon>Bacillota</taxon>
        <taxon>Bacilli</taxon>
        <taxon>Bacillales</taxon>
        <taxon>Thermoactinomycetaceae</taxon>
        <taxon>Novibacillus</taxon>
    </lineage>
</organism>
<keyword evidence="10" id="KW-1185">Reference proteome</keyword>
<dbReference type="PANTHER" id="PTHR36838:SF1">
    <property type="entry name" value="SLR1864 PROTEIN"/>
    <property type="match status" value="1"/>
</dbReference>
<dbReference type="InterPro" id="IPR004776">
    <property type="entry name" value="Mem_transp_PIN-like"/>
</dbReference>
<evidence type="ECO:0000256" key="2">
    <source>
        <dbReference type="ARBA" id="ARBA00010145"/>
    </source>
</evidence>
<evidence type="ECO:0000313" key="9">
    <source>
        <dbReference type="EMBL" id="AQS54795.1"/>
    </source>
</evidence>
<feature type="transmembrane region" description="Helical" evidence="8">
    <location>
        <begin position="33"/>
        <end position="54"/>
    </location>
</feature>
<feature type="transmembrane region" description="Helical" evidence="8">
    <location>
        <begin position="284"/>
        <end position="303"/>
    </location>
</feature>
<sequence length="307" mass="33962">MNAFITIMLDIILPVFVLIGIGAALQRKFSLDLYTLAKINIYFLVPGIIFVKLYEAKLSWDVFQQVFIFFALFIVSLYVFSLLASLLFHYNKSMKVAFSNSVLFYNSGNYGVPVNDLVFRHDPFALSIQILILTFQNILTFSYGIFVLKAINGGKLKAALGYFKMPVLYAVLFGVGLNVTNIQLPAFIETPAQYSADAMIAIALLTLGAQMAQLRFSEHLFSVYASVFIRLVCGPVIAFSLVLLLHLDGVVAQALIISSAMPTSVNSSIIAQEYENEPAFATQAVIFSTLLSSVTVSATIYFVRILF</sequence>
<keyword evidence="3" id="KW-0813">Transport</keyword>
<evidence type="ECO:0000256" key="8">
    <source>
        <dbReference type="SAM" id="Phobius"/>
    </source>
</evidence>
<proteinExistence type="inferred from homology"/>
<comment type="subcellular location">
    <subcellularLocation>
        <location evidence="1">Cell membrane</location>
        <topology evidence="1">Multi-pass membrane protein</topology>
    </subcellularLocation>
</comment>
<dbReference type="PANTHER" id="PTHR36838">
    <property type="entry name" value="AUXIN EFFLUX CARRIER FAMILY PROTEIN"/>
    <property type="match status" value="1"/>
</dbReference>
<dbReference type="OrthoDB" id="527159at2"/>
<dbReference type="Pfam" id="PF03547">
    <property type="entry name" value="Mem_trans"/>
    <property type="match status" value="1"/>
</dbReference>
<protein>
    <submittedName>
        <fullName evidence="9">Permease</fullName>
    </submittedName>
</protein>
<keyword evidence="4" id="KW-1003">Cell membrane</keyword>